<reference evidence="2 3" key="1">
    <citation type="submission" date="2018-03" db="EMBL/GenBank/DDBJ databases">
        <title>Bacteriophage NCPPB3778 and a type I-E CRISPR drive the evolution of the US Biological Select Agent, Rathayibacter toxicus.</title>
        <authorList>
            <person name="Davis E.W.II."/>
            <person name="Tabima J.F."/>
            <person name="Weisberg A.J."/>
            <person name="Dantas Lopes L."/>
            <person name="Wiseman M.S."/>
            <person name="Wiseman M.S."/>
            <person name="Pupko T."/>
            <person name="Belcher M.S."/>
            <person name="Sechler A.J."/>
            <person name="Tancos M.A."/>
            <person name="Schroeder B.K."/>
            <person name="Murray T.D."/>
            <person name="Luster D.G."/>
            <person name="Schneider W.L."/>
            <person name="Rogers E."/>
            <person name="Andreote F.D."/>
            <person name="Grunwald N.J."/>
            <person name="Putnam M.L."/>
            <person name="Chang J.H."/>
        </authorList>
    </citation>
    <scope>NUCLEOTIDE SEQUENCE [LARGE SCALE GENOMIC DNA]</scope>
    <source>
        <strain evidence="2 3">DSM 15932</strain>
    </source>
</reference>
<name>A0A3Q9UYL4_9MICO</name>
<keyword evidence="1" id="KW-0472">Membrane</keyword>
<dbReference type="EMBL" id="CP028137">
    <property type="protein sequence ID" value="AZZ52892.1"/>
    <property type="molecule type" value="Genomic_DNA"/>
</dbReference>
<feature type="transmembrane region" description="Helical" evidence="1">
    <location>
        <begin position="105"/>
        <end position="122"/>
    </location>
</feature>
<gene>
    <name evidence="2" type="ORF">C1I64_13170</name>
</gene>
<organism evidence="2 3">
    <name type="scientific">Rathayibacter festucae DSM 15932</name>
    <dbReference type="NCBI Taxonomy" id="1328866"/>
    <lineage>
        <taxon>Bacteria</taxon>
        <taxon>Bacillati</taxon>
        <taxon>Actinomycetota</taxon>
        <taxon>Actinomycetes</taxon>
        <taxon>Micrococcales</taxon>
        <taxon>Microbacteriaceae</taxon>
        <taxon>Rathayibacter</taxon>
    </lineage>
</organism>
<sequence>MSTVRDRALAARRTASILPLAVGVAGLVVSLVLAVVAASVASAPVRVLGLPLPLVRGSAVWLSVAGYLLTPLLVFLATGWDLSSQRAHSLRDARRFVPDARFTRALYWLSAAALVLGAWHVLNISVPISEWLGT</sequence>
<evidence type="ECO:0000313" key="3">
    <source>
        <dbReference type="Proteomes" id="UP000285317"/>
    </source>
</evidence>
<evidence type="ECO:0000256" key="1">
    <source>
        <dbReference type="SAM" id="Phobius"/>
    </source>
</evidence>
<dbReference type="RefSeq" id="WP_127887503.1">
    <property type="nucleotide sequence ID" value="NZ_CP028137.1"/>
</dbReference>
<protein>
    <submittedName>
        <fullName evidence="2">Uncharacterized protein</fullName>
    </submittedName>
</protein>
<feature type="transmembrane region" description="Helical" evidence="1">
    <location>
        <begin position="60"/>
        <end position="84"/>
    </location>
</feature>
<feature type="transmembrane region" description="Helical" evidence="1">
    <location>
        <begin position="20"/>
        <end position="40"/>
    </location>
</feature>
<dbReference type="Proteomes" id="UP000285317">
    <property type="component" value="Chromosome"/>
</dbReference>
<proteinExistence type="predicted"/>
<dbReference type="KEGG" id="rfs:C1I64_13170"/>
<evidence type="ECO:0000313" key="2">
    <source>
        <dbReference type="EMBL" id="AZZ52892.1"/>
    </source>
</evidence>
<dbReference type="AlphaFoldDB" id="A0A3Q9UYL4"/>
<keyword evidence="1" id="KW-1133">Transmembrane helix</keyword>
<keyword evidence="1" id="KW-0812">Transmembrane</keyword>
<accession>A0A3Q9UYL4</accession>